<dbReference type="Pfam" id="PF07681">
    <property type="entry name" value="DoxX"/>
    <property type="match status" value="1"/>
</dbReference>
<keyword evidence="3" id="KW-1003">Cell membrane</keyword>
<dbReference type="EMBL" id="MFLP01000011">
    <property type="protein sequence ID" value="OGG71164.1"/>
    <property type="molecule type" value="Genomic_DNA"/>
</dbReference>
<dbReference type="InterPro" id="IPR051907">
    <property type="entry name" value="DoxX-like_oxidoreductase"/>
</dbReference>
<keyword evidence="5 7" id="KW-1133">Transmembrane helix</keyword>
<dbReference type="InterPro" id="IPR032808">
    <property type="entry name" value="DoxX"/>
</dbReference>
<comment type="caution">
    <text evidence="8">The sequence shown here is derived from an EMBL/GenBank/DDBJ whole genome shotgun (WGS) entry which is preliminary data.</text>
</comment>
<evidence type="ECO:0000256" key="3">
    <source>
        <dbReference type="ARBA" id="ARBA00022475"/>
    </source>
</evidence>
<evidence type="ECO:0000313" key="9">
    <source>
        <dbReference type="Proteomes" id="UP000176689"/>
    </source>
</evidence>
<evidence type="ECO:0000256" key="2">
    <source>
        <dbReference type="ARBA" id="ARBA00006679"/>
    </source>
</evidence>
<accession>A0A1F6EBW9</accession>
<feature type="transmembrane region" description="Helical" evidence="7">
    <location>
        <begin position="21"/>
        <end position="42"/>
    </location>
</feature>
<keyword evidence="4 7" id="KW-0812">Transmembrane</keyword>
<evidence type="ECO:0000313" key="8">
    <source>
        <dbReference type="EMBL" id="OGG71164.1"/>
    </source>
</evidence>
<dbReference type="PANTHER" id="PTHR33452:SF1">
    <property type="entry name" value="INNER MEMBRANE PROTEIN YPHA-RELATED"/>
    <property type="match status" value="1"/>
</dbReference>
<dbReference type="PANTHER" id="PTHR33452">
    <property type="entry name" value="OXIDOREDUCTASE CATD-RELATED"/>
    <property type="match status" value="1"/>
</dbReference>
<proteinExistence type="inferred from homology"/>
<evidence type="ECO:0000256" key="5">
    <source>
        <dbReference type="ARBA" id="ARBA00022989"/>
    </source>
</evidence>
<comment type="similarity">
    <text evidence="2">Belongs to the DoxX family.</text>
</comment>
<organism evidence="8 9">
    <name type="scientific">Candidatus Kaiserbacteria bacterium RIFCSPHIGHO2_12_FULL_53_13</name>
    <dbReference type="NCBI Taxonomy" id="1798502"/>
    <lineage>
        <taxon>Bacteria</taxon>
        <taxon>Candidatus Kaiseribacteriota</taxon>
    </lineage>
</organism>
<name>A0A1F6EBW9_9BACT</name>
<evidence type="ECO:0008006" key="10">
    <source>
        <dbReference type="Google" id="ProtNLM"/>
    </source>
</evidence>
<dbReference type="GO" id="GO:0005886">
    <property type="term" value="C:plasma membrane"/>
    <property type="evidence" value="ECO:0007669"/>
    <property type="project" value="UniProtKB-SubCell"/>
</dbReference>
<gene>
    <name evidence="8" type="ORF">A3F27_02480</name>
</gene>
<comment type="subcellular location">
    <subcellularLocation>
        <location evidence="1">Cell membrane</location>
        <topology evidence="1">Multi-pass membrane protein</topology>
    </subcellularLocation>
</comment>
<feature type="transmembrane region" description="Helical" evidence="7">
    <location>
        <begin position="113"/>
        <end position="133"/>
    </location>
</feature>
<evidence type="ECO:0000256" key="1">
    <source>
        <dbReference type="ARBA" id="ARBA00004651"/>
    </source>
</evidence>
<evidence type="ECO:0000256" key="6">
    <source>
        <dbReference type="ARBA" id="ARBA00023136"/>
    </source>
</evidence>
<keyword evidence="6 7" id="KW-0472">Membrane</keyword>
<evidence type="ECO:0000256" key="7">
    <source>
        <dbReference type="SAM" id="Phobius"/>
    </source>
</evidence>
<dbReference type="AlphaFoldDB" id="A0A1F6EBW9"/>
<dbReference type="Proteomes" id="UP000176689">
    <property type="component" value="Unassembled WGS sequence"/>
</dbReference>
<sequence length="168" mass="17658">MNGMCKCCEGSCGCGKWVCRCSGYISLAARVLLGLLFLVIGYEKITNFAAAAAAIASAGMPIPTVLAALAIILEFGGAILLIIGFQARLAAWGLILFTFVATLMFHRDISQPLQVLMVLKNLAIMGGLLMVAVHGPGKLSIKCSCTHPKCPDYGGTCKCDNKDSIATQ</sequence>
<reference evidence="8 9" key="1">
    <citation type="journal article" date="2016" name="Nat. Commun.">
        <title>Thousands of microbial genomes shed light on interconnected biogeochemical processes in an aquifer system.</title>
        <authorList>
            <person name="Anantharaman K."/>
            <person name="Brown C.T."/>
            <person name="Hug L.A."/>
            <person name="Sharon I."/>
            <person name="Castelle C.J."/>
            <person name="Probst A.J."/>
            <person name="Thomas B.C."/>
            <person name="Singh A."/>
            <person name="Wilkins M.J."/>
            <person name="Karaoz U."/>
            <person name="Brodie E.L."/>
            <person name="Williams K.H."/>
            <person name="Hubbard S.S."/>
            <person name="Banfield J.F."/>
        </authorList>
    </citation>
    <scope>NUCLEOTIDE SEQUENCE [LARGE SCALE GENOMIC DNA]</scope>
</reference>
<evidence type="ECO:0000256" key="4">
    <source>
        <dbReference type="ARBA" id="ARBA00022692"/>
    </source>
</evidence>
<protein>
    <recommendedName>
        <fullName evidence="10">DoxX family protein</fullName>
    </recommendedName>
</protein>
<feature type="transmembrane region" description="Helical" evidence="7">
    <location>
        <begin position="89"/>
        <end position="107"/>
    </location>
</feature>